<accession>A0A8H5FTF2</accession>
<dbReference type="InterPro" id="IPR011045">
    <property type="entry name" value="N2O_reductase_N"/>
</dbReference>
<evidence type="ECO:0008006" key="5">
    <source>
        <dbReference type="Google" id="ProtNLM"/>
    </source>
</evidence>
<keyword evidence="4" id="KW-1185">Reference proteome</keyword>
<dbReference type="OrthoDB" id="1715191at2759"/>
<comment type="caution">
    <text evidence="3">The sequence shown here is derived from an EMBL/GenBank/DDBJ whole genome shotgun (WGS) entry which is preliminary data.</text>
</comment>
<dbReference type="EMBL" id="JAACJM010000083">
    <property type="protein sequence ID" value="KAF5349045.1"/>
    <property type="molecule type" value="Genomic_DNA"/>
</dbReference>
<comment type="similarity">
    <text evidence="1">Belongs to the cycloisomerase 2 family.</text>
</comment>
<evidence type="ECO:0000256" key="2">
    <source>
        <dbReference type="SAM" id="MobiDB-lite"/>
    </source>
</evidence>
<feature type="compositionally biased region" description="Basic and acidic residues" evidence="2">
    <location>
        <begin position="110"/>
        <end position="119"/>
    </location>
</feature>
<sequence>MTATSSYINVPPPFTHIYSAGGPTGEVHAIDSAIRGFGEKIQQFLFVPEDELEAADKTRIALRYGSHGIEFSAPLSLAFIPVLGTDSIEVYTHDKHTGLLTHVHSSPSPRGKDAHDGPRHVKVHPNGKVLYCVTEHTNFIDSYSITSSPPYLTHLSSRTLLPPHLSESSSTPVTFNPNDSHVRSRFRGDTLLLTPSIPLHPNPRTIWATTRGANQEDRGWISVFKLDEDGDFVKKSSVAEVEGPEEVSVERYQAPTSGGKAHAIDLYAKELLPASSPSYSSGPSSMDMGMDTDINATSDSLALNKTKDEGEGAVYILLTDDSDAASLEFLPDGSPGRGGGVRILEWDGWGRGGVREVVGWPEPGTGIGASVDLGADTGKERMIGASHAVWLD</sequence>
<dbReference type="Gene3D" id="2.130.10.10">
    <property type="entry name" value="YVTN repeat-like/Quinoprotein amine dehydrogenase"/>
    <property type="match status" value="1"/>
</dbReference>
<dbReference type="InterPro" id="IPR015943">
    <property type="entry name" value="WD40/YVTN_repeat-like_dom_sf"/>
</dbReference>
<gene>
    <name evidence="3" type="ORF">D9758_012701</name>
</gene>
<evidence type="ECO:0000313" key="4">
    <source>
        <dbReference type="Proteomes" id="UP000559256"/>
    </source>
</evidence>
<protein>
    <recommendedName>
        <fullName evidence="5">Isomerase YbhE</fullName>
    </recommendedName>
</protein>
<dbReference type="InterPro" id="IPR050282">
    <property type="entry name" value="Cycloisomerase_2"/>
</dbReference>
<organism evidence="3 4">
    <name type="scientific">Tetrapyrgos nigripes</name>
    <dbReference type="NCBI Taxonomy" id="182062"/>
    <lineage>
        <taxon>Eukaryota</taxon>
        <taxon>Fungi</taxon>
        <taxon>Dikarya</taxon>
        <taxon>Basidiomycota</taxon>
        <taxon>Agaricomycotina</taxon>
        <taxon>Agaricomycetes</taxon>
        <taxon>Agaricomycetidae</taxon>
        <taxon>Agaricales</taxon>
        <taxon>Marasmiineae</taxon>
        <taxon>Marasmiaceae</taxon>
        <taxon>Tetrapyrgos</taxon>
    </lineage>
</organism>
<evidence type="ECO:0000313" key="3">
    <source>
        <dbReference type="EMBL" id="KAF5349045.1"/>
    </source>
</evidence>
<feature type="region of interest" description="Disordered" evidence="2">
    <location>
        <begin position="100"/>
        <end position="119"/>
    </location>
</feature>
<dbReference type="PANTHER" id="PTHR30344">
    <property type="entry name" value="6-PHOSPHOGLUCONOLACTONASE-RELATED"/>
    <property type="match status" value="1"/>
</dbReference>
<dbReference type="Pfam" id="PF10282">
    <property type="entry name" value="Lactonase"/>
    <property type="match status" value="1"/>
</dbReference>
<dbReference type="PANTHER" id="PTHR30344:SF4">
    <property type="entry name" value="CYCLASE, PUTATIVE (AFU_ORTHOLOGUE AFUA_6G11580)-RELATED"/>
    <property type="match status" value="1"/>
</dbReference>
<name>A0A8H5FTF2_9AGAR</name>
<dbReference type="AlphaFoldDB" id="A0A8H5FTF2"/>
<proteinExistence type="inferred from homology"/>
<dbReference type="SUPFAM" id="SSF50974">
    <property type="entry name" value="Nitrous oxide reductase, N-terminal domain"/>
    <property type="match status" value="1"/>
</dbReference>
<reference evidence="3 4" key="1">
    <citation type="journal article" date="2020" name="ISME J.">
        <title>Uncovering the hidden diversity of litter-decomposition mechanisms in mushroom-forming fungi.</title>
        <authorList>
            <person name="Floudas D."/>
            <person name="Bentzer J."/>
            <person name="Ahren D."/>
            <person name="Johansson T."/>
            <person name="Persson P."/>
            <person name="Tunlid A."/>
        </authorList>
    </citation>
    <scope>NUCLEOTIDE SEQUENCE [LARGE SCALE GENOMIC DNA]</scope>
    <source>
        <strain evidence="3 4">CBS 291.85</strain>
    </source>
</reference>
<dbReference type="GO" id="GO:0017057">
    <property type="term" value="F:6-phosphogluconolactonase activity"/>
    <property type="evidence" value="ECO:0007669"/>
    <property type="project" value="TreeGrafter"/>
</dbReference>
<dbReference type="InterPro" id="IPR019405">
    <property type="entry name" value="Lactonase_7-beta_prop"/>
</dbReference>
<dbReference type="Proteomes" id="UP000559256">
    <property type="component" value="Unassembled WGS sequence"/>
</dbReference>
<evidence type="ECO:0000256" key="1">
    <source>
        <dbReference type="ARBA" id="ARBA00005564"/>
    </source>
</evidence>